<dbReference type="PANTHER" id="PTHR14387">
    <property type="entry name" value="THADA/DEATH RECEPTOR INTERACTING PROTEIN"/>
    <property type="match status" value="1"/>
</dbReference>
<dbReference type="GO" id="GO:0005829">
    <property type="term" value="C:cytosol"/>
    <property type="evidence" value="ECO:0007669"/>
    <property type="project" value="TreeGrafter"/>
</dbReference>
<dbReference type="PANTHER" id="PTHR14387:SF0">
    <property type="entry name" value="DUF2428 DOMAIN-CONTAINING PROTEIN"/>
    <property type="match status" value="1"/>
</dbReference>
<comment type="similarity">
    <text evidence="1">Belongs to the THADA family.</text>
</comment>
<protein>
    <submittedName>
        <fullName evidence="5">Thyroid adenoma-associated protein like protein</fullName>
    </submittedName>
</protein>
<dbReference type="Pfam" id="PF10350">
    <property type="entry name" value="DUF2428"/>
    <property type="match status" value="1"/>
</dbReference>
<dbReference type="SUPFAM" id="SSF48371">
    <property type="entry name" value="ARM repeat"/>
    <property type="match status" value="1"/>
</dbReference>
<sequence>MEPHDVFNKLQNCQNDILIFRKLISTAPLHDSTGESVKEWQTILAHIIELISNNSELGNERILLACHAFYALLPTQCDSHALKDIIIGFQKLDSCNLCFLEKQYTVSDLELFKLLNAYGYLQVNRKNVLETCFEYDALLIMFDVIYRNCMKYTRYTYFAYRVLSVWLKRLRNTTDERFWNKQNCILEQKLEAIIFSNWSNVLNNLCKQNAEIFNMYLRIMLQKHKRTFIDNVYQICLQDMSWQNETKYIILTEILQVHDIKVQTMQCFLFELCNSLTKISLRCGGTKLYMTILRKLNEAEWKEMFGEVMKFVINRWESGKHVDHNALQSLFIYWLEPTIEMYRNILPFLWELCGNTQGYFFRSHLQRMAAKIHVELPRMYEIDRDNIDNKEEIIRLNAFAVLCYRAVELINNEADTNEADPFLLIKQFLWFNANTATILMREGIIKYFRILCSNILKAFNIKTDCVLAISEFMNWLHKYFLDCFEIGSCYQRKILALNLYRTLLSFTNKSLYKNYTRKKCLHNIVVLDKYLKTTDSSSRLLKGIFLGGLRNLCRRFTNKESLFLLLRLVLDSAIDVRQLASTLILEYFGKDALSTTEKRILYNCAWEHCNSSKFYKIESGAILVKIIAHWLPLNKVSNEVSKNIAAAIFSDNEYNNILVYSSYSEFLLNEAKCQLADMKCDILKAIVKNRPFYGVLTALLAVAFRSGPENWVLTPQFTEKMLSLLKDAVEFFLSTFSTKASNTVYSSSFAEMGLAIDEKIKTSEIEDFDYDQLQLSPAHQILISCIWMSLKISCEIASEIGMLIQSNAHVKRSIDIIVMVLLKCRHKGVVESAGVTIANLSKCLYNEEKYSELPKIYLTCLLEEDTKKSLHLTRRGAGLSIMFHKLIVSDNRNNRPTVHFAVETLLHSLKNVSVTAVRNVETGEDSPWAKRLHFLRTLVADKEIHAQLVPYMEDICLTCFKYMESDVWTVRNASLQLYGAVVPRLVGQCTRKGDEAFDFGDGYSVNHFITHYPMLTSHMWAQLRDISKIRGTSNTALRSYSSVVHTLIVLSKLSTSGCDLVDYPARIFATKFKHLLFIFLGNPMIHVRQLAAKAYTALTPFNKTNSEIKAIRQKILSSHDNNMSHGCLLTCKYLREKFIHDTRSLVHEIKEDYGKVYWTGNLGNSRYFNIIETWNNMRVHKKVAQPCYILETLFLQEASSHTHFTDTLSFHYNLPITECIVSSQKIQPGFFQFVGYCEQLLVAYFKTFGSKFDDFEQTAIRNILNSSCTEQGIEFLKSLSHCAPLLEFILKYLTSIRSNYHQLLLDEIITFTLRTIRHTSLELRNSELWTNKLEFDEIIEKFKEVARITNSNIARVKNSLILAFSKREILINEVLLHVSDICMDEKQSVRLMAAEYLELVLHRFAQVQDSNKLIIMRCCLILLKDEIAEIREIMSTLLQMHVFKYTNSASRRLQHEEIVYQRLLSLVIRHHIADNSVEFIQYFTHAIQDGDSNVTIENPFHHNDSIFHKEESKFLNICFLHDSSDDDRNSHENSSDVVHAIETRRFRKLQEKAGFSYDDLRVILYLKEIDYMVQKRDIIIQQWK</sequence>
<keyword evidence="6" id="KW-1185">Reference proteome</keyword>
<evidence type="ECO:0000256" key="1">
    <source>
        <dbReference type="ARBA" id="ARBA00010409"/>
    </source>
</evidence>
<name>A0A151XD39_9HYME</name>
<dbReference type="InterPro" id="IPR019442">
    <property type="entry name" value="THADA/TRM732_DUF2428"/>
</dbReference>
<gene>
    <name evidence="5" type="ORF">ALC60_02714</name>
</gene>
<accession>A0A151XD39</accession>
<dbReference type="InterPro" id="IPR056842">
    <property type="entry name" value="THADA-like_TPR_C"/>
</dbReference>
<evidence type="ECO:0000313" key="6">
    <source>
        <dbReference type="Proteomes" id="UP000075809"/>
    </source>
</evidence>
<dbReference type="STRING" id="64791.A0A151XD39"/>
<evidence type="ECO:0000313" key="5">
    <source>
        <dbReference type="EMBL" id="KYQ58294.1"/>
    </source>
</evidence>
<dbReference type="EMBL" id="KQ982294">
    <property type="protein sequence ID" value="KYQ58294.1"/>
    <property type="molecule type" value="Genomic_DNA"/>
</dbReference>
<dbReference type="InterPro" id="IPR016024">
    <property type="entry name" value="ARM-type_fold"/>
</dbReference>
<organism evidence="5 6">
    <name type="scientific">Mycetomoellerius zeteki</name>
    <dbReference type="NCBI Taxonomy" id="64791"/>
    <lineage>
        <taxon>Eukaryota</taxon>
        <taxon>Metazoa</taxon>
        <taxon>Ecdysozoa</taxon>
        <taxon>Arthropoda</taxon>
        <taxon>Hexapoda</taxon>
        <taxon>Insecta</taxon>
        <taxon>Pterygota</taxon>
        <taxon>Neoptera</taxon>
        <taxon>Endopterygota</taxon>
        <taxon>Hymenoptera</taxon>
        <taxon>Apocrita</taxon>
        <taxon>Aculeata</taxon>
        <taxon>Formicoidea</taxon>
        <taxon>Formicidae</taxon>
        <taxon>Myrmicinae</taxon>
        <taxon>Mycetomoellerius</taxon>
    </lineage>
</organism>
<feature type="domain" description="DUF2428" evidence="3">
    <location>
        <begin position="717"/>
        <end position="969"/>
    </location>
</feature>
<dbReference type="GO" id="GO:0030488">
    <property type="term" value="P:tRNA methylation"/>
    <property type="evidence" value="ECO:0007669"/>
    <property type="project" value="TreeGrafter"/>
</dbReference>
<reference evidence="5 6" key="1">
    <citation type="submission" date="2015-09" db="EMBL/GenBank/DDBJ databases">
        <title>Trachymyrmex zeteki WGS genome.</title>
        <authorList>
            <person name="Nygaard S."/>
            <person name="Hu H."/>
            <person name="Boomsma J."/>
            <person name="Zhang G."/>
        </authorList>
    </citation>
    <scope>NUCLEOTIDE SEQUENCE [LARGE SCALE GENOMIC DNA]</scope>
    <source>
        <strain evidence="5">Tzet28-1</strain>
        <tissue evidence="5">Whole body</tissue>
    </source>
</reference>
<feature type="domain" description="tRNA (32-2'-O)-methyltransferase regulator THADA-like C-terminal TPR repeats region" evidence="4">
    <location>
        <begin position="971"/>
        <end position="1134"/>
    </location>
</feature>
<evidence type="ECO:0000259" key="4">
    <source>
        <dbReference type="Pfam" id="PF25151"/>
    </source>
</evidence>
<evidence type="ECO:0000256" key="2">
    <source>
        <dbReference type="ARBA" id="ARBA00022694"/>
    </source>
</evidence>
<dbReference type="InterPro" id="IPR051954">
    <property type="entry name" value="tRNA_methyltransferase_THADA"/>
</dbReference>
<proteinExistence type="inferred from homology"/>
<dbReference type="Pfam" id="PF25151">
    <property type="entry name" value="TPR_Trm732_C"/>
    <property type="match status" value="1"/>
</dbReference>
<dbReference type="Proteomes" id="UP000075809">
    <property type="component" value="Unassembled WGS sequence"/>
</dbReference>
<keyword evidence="2" id="KW-0819">tRNA processing</keyword>
<evidence type="ECO:0000259" key="3">
    <source>
        <dbReference type="Pfam" id="PF10350"/>
    </source>
</evidence>